<dbReference type="Proteomes" id="UP001143480">
    <property type="component" value="Unassembled WGS sequence"/>
</dbReference>
<evidence type="ECO:0000256" key="2">
    <source>
        <dbReference type="SAM" id="SignalP"/>
    </source>
</evidence>
<dbReference type="AlphaFoldDB" id="A0A9W6KY79"/>
<dbReference type="EMBL" id="BSFP01000105">
    <property type="protein sequence ID" value="GLL07659.1"/>
    <property type="molecule type" value="Genomic_DNA"/>
</dbReference>
<accession>A0A9W6KY79</accession>
<dbReference type="PROSITE" id="PS51178">
    <property type="entry name" value="PASTA"/>
    <property type="match status" value="1"/>
</dbReference>
<feature type="compositionally biased region" description="Low complexity" evidence="1">
    <location>
        <begin position="19"/>
        <end position="40"/>
    </location>
</feature>
<evidence type="ECO:0000313" key="5">
    <source>
        <dbReference type="Proteomes" id="UP001143480"/>
    </source>
</evidence>
<reference evidence="4" key="1">
    <citation type="journal article" date="2014" name="Int. J. Syst. Evol. Microbiol.">
        <title>Complete genome sequence of Corynebacterium casei LMG S-19264T (=DSM 44701T), isolated from a smear-ripened cheese.</title>
        <authorList>
            <consortium name="US DOE Joint Genome Institute (JGI-PGF)"/>
            <person name="Walter F."/>
            <person name="Albersmeier A."/>
            <person name="Kalinowski J."/>
            <person name="Ruckert C."/>
        </authorList>
    </citation>
    <scope>NUCLEOTIDE SEQUENCE</scope>
    <source>
        <strain evidence="4">VKM Ac-1321</strain>
    </source>
</reference>
<protein>
    <recommendedName>
        <fullName evidence="3">PASTA domain-containing protein</fullName>
    </recommendedName>
</protein>
<dbReference type="SUPFAM" id="SSF54184">
    <property type="entry name" value="Penicillin-binding protein 2x (pbp-2x), c-terminal domain"/>
    <property type="match status" value="1"/>
</dbReference>
<dbReference type="Pfam" id="PF03793">
    <property type="entry name" value="PASTA"/>
    <property type="match status" value="1"/>
</dbReference>
<name>A0A9W6KY79_9ACTN</name>
<organism evidence="4 5">
    <name type="scientific">Dactylosporangium matsuzakiense</name>
    <dbReference type="NCBI Taxonomy" id="53360"/>
    <lineage>
        <taxon>Bacteria</taxon>
        <taxon>Bacillati</taxon>
        <taxon>Actinomycetota</taxon>
        <taxon>Actinomycetes</taxon>
        <taxon>Micromonosporales</taxon>
        <taxon>Micromonosporaceae</taxon>
        <taxon>Dactylosporangium</taxon>
    </lineage>
</organism>
<dbReference type="CDD" id="cd06577">
    <property type="entry name" value="PASTA_pknB"/>
    <property type="match status" value="1"/>
</dbReference>
<feature type="chain" id="PRO_5040947684" description="PASTA domain-containing protein" evidence="2">
    <location>
        <begin position="19"/>
        <end position="123"/>
    </location>
</feature>
<evidence type="ECO:0000259" key="3">
    <source>
        <dbReference type="PROSITE" id="PS51178"/>
    </source>
</evidence>
<dbReference type="Gene3D" id="3.30.10.20">
    <property type="match status" value="1"/>
</dbReference>
<evidence type="ECO:0000256" key="1">
    <source>
        <dbReference type="SAM" id="MobiDB-lite"/>
    </source>
</evidence>
<feature type="domain" description="PASTA" evidence="3">
    <location>
        <begin position="49"/>
        <end position="121"/>
    </location>
</feature>
<gene>
    <name evidence="4" type="ORF">GCM10017581_094130</name>
</gene>
<keyword evidence="5" id="KW-1185">Reference proteome</keyword>
<proteinExistence type="predicted"/>
<comment type="caution">
    <text evidence="4">The sequence shown here is derived from an EMBL/GenBank/DDBJ whole genome shotgun (WGS) entry which is preliminary data.</text>
</comment>
<dbReference type="SMART" id="SM00740">
    <property type="entry name" value="PASTA"/>
    <property type="match status" value="1"/>
</dbReference>
<feature type="signal peptide" evidence="2">
    <location>
        <begin position="1"/>
        <end position="18"/>
    </location>
</feature>
<sequence length="123" mass="12475">MTVLAAALVLACGGTPQAQTPAPAAPLAATTSAPATSAPTVKSNPTSAAPQTVAMPNVVKKNAAVAEDELKKLGFTKIQFGSQDAEDKVVLLLANWTVTKQSTAAGEQVTTDTLIVLTCTKKV</sequence>
<keyword evidence="2" id="KW-0732">Signal</keyword>
<feature type="region of interest" description="Disordered" evidence="1">
    <location>
        <begin position="19"/>
        <end position="49"/>
    </location>
</feature>
<reference evidence="4" key="2">
    <citation type="submission" date="2023-01" db="EMBL/GenBank/DDBJ databases">
        <authorList>
            <person name="Sun Q."/>
            <person name="Evtushenko L."/>
        </authorList>
    </citation>
    <scope>NUCLEOTIDE SEQUENCE</scope>
    <source>
        <strain evidence="4">VKM Ac-1321</strain>
    </source>
</reference>
<dbReference type="InterPro" id="IPR005543">
    <property type="entry name" value="PASTA_dom"/>
</dbReference>
<evidence type="ECO:0000313" key="4">
    <source>
        <dbReference type="EMBL" id="GLL07659.1"/>
    </source>
</evidence>